<evidence type="ECO:0000313" key="2">
    <source>
        <dbReference type="Proteomes" id="UP001164746"/>
    </source>
</evidence>
<dbReference type="Pfam" id="PF13604">
    <property type="entry name" value="AAA_30"/>
    <property type="match status" value="1"/>
</dbReference>
<dbReference type="InterPro" id="IPR027417">
    <property type="entry name" value="P-loop_NTPase"/>
</dbReference>
<organism evidence="1 2">
    <name type="scientific">Mya arenaria</name>
    <name type="common">Soft-shell clam</name>
    <dbReference type="NCBI Taxonomy" id="6604"/>
    <lineage>
        <taxon>Eukaryota</taxon>
        <taxon>Metazoa</taxon>
        <taxon>Spiralia</taxon>
        <taxon>Lophotrochozoa</taxon>
        <taxon>Mollusca</taxon>
        <taxon>Bivalvia</taxon>
        <taxon>Autobranchia</taxon>
        <taxon>Heteroconchia</taxon>
        <taxon>Euheterodonta</taxon>
        <taxon>Imparidentia</taxon>
        <taxon>Neoheterodontei</taxon>
        <taxon>Myida</taxon>
        <taxon>Myoidea</taxon>
        <taxon>Myidae</taxon>
        <taxon>Mya</taxon>
    </lineage>
</organism>
<protein>
    <submittedName>
        <fullName evidence="1">PIF1-like protein</fullName>
    </submittedName>
</protein>
<proteinExistence type="predicted"/>
<name>A0ABY7FAN9_MYAAR</name>
<dbReference type="SUPFAM" id="SSF52540">
    <property type="entry name" value="P-loop containing nucleoside triphosphate hydrolases"/>
    <property type="match status" value="1"/>
</dbReference>
<evidence type="ECO:0000313" key="1">
    <source>
        <dbReference type="EMBL" id="WAR18204.1"/>
    </source>
</evidence>
<dbReference type="EMBL" id="CP111022">
    <property type="protein sequence ID" value="WAR18204.1"/>
    <property type="molecule type" value="Genomic_DNA"/>
</dbReference>
<dbReference type="Proteomes" id="UP001164746">
    <property type="component" value="Chromosome 11"/>
</dbReference>
<dbReference type="Gene3D" id="3.40.50.300">
    <property type="entry name" value="P-loop containing nucleotide triphosphate hydrolases"/>
    <property type="match status" value="2"/>
</dbReference>
<reference evidence="1" key="1">
    <citation type="submission" date="2022-11" db="EMBL/GenBank/DDBJ databases">
        <title>Centuries of genome instability and evolution in soft-shell clam transmissible cancer (bioRxiv).</title>
        <authorList>
            <person name="Hart S.F.M."/>
            <person name="Yonemitsu M.A."/>
            <person name="Giersch R.M."/>
            <person name="Beal B.F."/>
            <person name="Arriagada G."/>
            <person name="Davis B.W."/>
            <person name="Ostrander E.A."/>
            <person name="Goff S.P."/>
            <person name="Metzger M.J."/>
        </authorList>
    </citation>
    <scope>NUCLEOTIDE SEQUENCE</scope>
    <source>
        <strain evidence="1">MELC-2E11</strain>
        <tissue evidence="1">Siphon/mantle</tissue>
    </source>
</reference>
<keyword evidence="2" id="KW-1185">Reference proteome</keyword>
<accession>A0ABY7FAN9</accession>
<sequence length="127" mass="14042">MNAGQQQATNIAIAGHNLLLLGAAGTGKSFVVKEIFDRLSQRGLSDGRYSPNDINTIHANTAHFKYVNHNHDNVQCIIVDECSMLSKRTFELIIAVCSRKISTMQLIFVGDFFQLPTVANLLYEDDG</sequence>
<gene>
    <name evidence="1" type="ORF">MAR_000042</name>
</gene>